<name>A0AAF0ZJW5_SOLVR</name>
<organism evidence="1 2">
    <name type="scientific">Solanum verrucosum</name>
    <dbReference type="NCBI Taxonomy" id="315347"/>
    <lineage>
        <taxon>Eukaryota</taxon>
        <taxon>Viridiplantae</taxon>
        <taxon>Streptophyta</taxon>
        <taxon>Embryophyta</taxon>
        <taxon>Tracheophyta</taxon>
        <taxon>Spermatophyta</taxon>
        <taxon>Magnoliopsida</taxon>
        <taxon>eudicotyledons</taxon>
        <taxon>Gunneridae</taxon>
        <taxon>Pentapetalae</taxon>
        <taxon>asterids</taxon>
        <taxon>lamiids</taxon>
        <taxon>Solanales</taxon>
        <taxon>Solanaceae</taxon>
        <taxon>Solanoideae</taxon>
        <taxon>Solaneae</taxon>
        <taxon>Solanum</taxon>
    </lineage>
</organism>
<reference evidence="1" key="1">
    <citation type="submission" date="2023-08" db="EMBL/GenBank/DDBJ databases">
        <title>A de novo genome assembly of Solanum verrucosum Schlechtendal, a Mexican diploid species geographically isolated from the other diploid A-genome species in potato relatives.</title>
        <authorList>
            <person name="Hosaka K."/>
        </authorList>
    </citation>
    <scope>NUCLEOTIDE SEQUENCE</scope>
    <source>
        <tissue evidence="1">Young leaves</tissue>
    </source>
</reference>
<dbReference type="EMBL" id="CP133619">
    <property type="protein sequence ID" value="WMV41702.1"/>
    <property type="molecule type" value="Genomic_DNA"/>
</dbReference>
<dbReference type="Proteomes" id="UP001234989">
    <property type="component" value="Chromosome 8"/>
</dbReference>
<protein>
    <submittedName>
        <fullName evidence="1">Uncharacterized protein</fullName>
    </submittedName>
</protein>
<evidence type="ECO:0000313" key="2">
    <source>
        <dbReference type="Proteomes" id="UP001234989"/>
    </source>
</evidence>
<proteinExistence type="predicted"/>
<accession>A0AAF0ZJW5</accession>
<evidence type="ECO:0000313" key="1">
    <source>
        <dbReference type="EMBL" id="WMV41702.1"/>
    </source>
</evidence>
<keyword evidence="2" id="KW-1185">Reference proteome</keyword>
<gene>
    <name evidence="1" type="ORF">MTR67_035087</name>
</gene>
<sequence>MGNAMEISHLLYANDSLVFGEVEVTQIRHLRAIQTNFAGVSGLHVDWQKSCLHPINQVPNMQILAENLGCQVASLPTKYLGMPLGVKNKELQAWNEI</sequence>
<dbReference type="AlphaFoldDB" id="A0AAF0ZJW5"/>